<sequence length="231" mass="23624">MSAPRVLVAGSEGGIGSACVDTIRAAGGAVYGVDAGTIDITQPGGAERAVNQAYDVLGGLDGVVHAIGMSGRRLGDGTIGDCTDEAWAEVHRVNHESVFRLLRASIPKLTGGGSIVVIGSALATSLHRDFRTVAYASAKGALIPLVRSAAYDAAPAGVRVNLVAAGLVDTPMARRALGSAEISRRLPELMPLGGVACTPREIADVVSWLLSPASRRTTGAVIPVDGGWHLR</sequence>
<dbReference type="GO" id="GO:0016491">
    <property type="term" value="F:oxidoreductase activity"/>
    <property type="evidence" value="ECO:0007669"/>
    <property type="project" value="UniProtKB-KW"/>
</dbReference>
<keyword evidence="2 3" id="KW-0560">Oxidoreductase</keyword>
<dbReference type="InterPro" id="IPR002347">
    <property type="entry name" value="SDR_fam"/>
</dbReference>
<dbReference type="InterPro" id="IPR020904">
    <property type="entry name" value="Sc_DH/Rdtase_CS"/>
</dbReference>
<dbReference type="SUPFAM" id="SSF51735">
    <property type="entry name" value="NAD(P)-binding Rossmann-fold domains"/>
    <property type="match status" value="1"/>
</dbReference>
<accession>A0AAU7T666</accession>
<organism evidence="3">
    <name type="scientific">Kribbella sp. HUAS MG21</name>
    <dbReference type="NCBI Taxonomy" id="3160966"/>
    <lineage>
        <taxon>Bacteria</taxon>
        <taxon>Bacillati</taxon>
        <taxon>Actinomycetota</taxon>
        <taxon>Actinomycetes</taxon>
        <taxon>Propionibacteriales</taxon>
        <taxon>Kribbellaceae</taxon>
        <taxon>Kribbella</taxon>
    </lineage>
</organism>
<dbReference type="PANTHER" id="PTHR43477:SF1">
    <property type="entry name" value="DIHYDROANTICAPSIN 7-DEHYDROGENASE"/>
    <property type="match status" value="1"/>
</dbReference>
<evidence type="ECO:0000256" key="1">
    <source>
        <dbReference type="ARBA" id="ARBA00006484"/>
    </source>
</evidence>
<protein>
    <submittedName>
        <fullName evidence="3">SDR family oxidoreductase</fullName>
        <ecNumber evidence="3">1.1.-.-</ecNumber>
    </submittedName>
</protein>
<name>A0AAU7T666_9ACTN</name>
<dbReference type="PROSITE" id="PS00061">
    <property type="entry name" value="ADH_SHORT"/>
    <property type="match status" value="1"/>
</dbReference>
<dbReference type="EC" id="1.1.-.-" evidence="3"/>
<dbReference type="PANTHER" id="PTHR43477">
    <property type="entry name" value="DIHYDROANTICAPSIN 7-DEHYDROGENASE"/>
    <property type="match status" value="1"/>
</dbReference>
<dbReference type="AlphaFoldDB" id="A0AAU7T666"/>
<dbReference type="Gene3D" id="3.40.50.720">
    <property type="entry name" value="NAD(P)-binding Rossmann-like Domain"/>
    <property type="match status" value="1"/>
</dbReference>
<gene>
    <name evidence="3" type="ORF">ABN611_26565</name>
</gene>
<evidence type="ECO:0000313" key="3">
    <source>
        <dbReference type="EMBL" id="XBV22118.1"/>
    </source>
</evidence>
<dbReference type="PRINTS" id="PR00081">
    <property type="entry name" value="GDHRDH"/>
</dbReference>
<dbReference type="InterPro" id="IPR036291">
    <property type="entry name" value="NAD(P)-bd_dom_sf"/>
</dbReference>
<dbReference type="InterPro" id="IPR051122">
    <property type="entry name" value="SDR_DHRS6-like"/>
</dbReference>
<proteinExistence type="inferred from homology"/>
<dbReference type="CDD" id="cd05233">
    <property type="entry name" value="SDR_c"/>
    <property type="match status" value="1"/>
</dbReference>
<dbReference type="RefSeq" id="WP_350274964.1">
    <property type="nucleotide sequence ID" value="NZ_CP158165.1"/>
</dbReference>
<evidence type="ECO:0000256" key="2">
    <source>
        <dbReference type="ARBA" id="ARBA00023002"/>
    </source>
</evidence>
<reference evidence="3" key="1">
    <citation type="submission" date="2024-06" db="EMBL/GenBank/DDBJ databases">
        <title>Kribbella sp. strain HUAS MG21 genome sequences.</title>
        <authorList>
            <person name="Mo P."/>
        </authorList>
    </citation>
    <scope>NUCLEOTIDE SEQUENCE</scope>
    <source>
        <strain evidence="3">HUAS MG21</strain>
    </source>
</reference>
<dbReference type="EMBL" id="CP158165">
    <property type="protein sequence ID" value="XBV22118.1"/>
    <property type="molecule type" value="Genomic_DNA"/>
</dbReference>
<dbReference type="Pfam" id="PF13561">
    <property type="entry name" value="adh_short_C2"/>
    <property type="match status" value="1"/>
</dbReference>
<comment type="similarity">
    <text evidence="1">Belongs to the short-chain dehydrogenases/reductases (SDR) family.</text>
</comment>